<evidence type="ECO:0000313" key="1">
    <source>
        <dbReference type="EMBL" id="GAA0589099.1"/>
    </source>
</evidence>
<proteinExistence type="predicted"/>
<dbReference type="EMBL" id="BAAAHD010000067">
    <property type="protein sequence ID" value="GAA0589099.1"/>
    <property type="molecule type" value="Genomic_DNA"/>
</dbReference>
<evidence type="ECO:0000313" key="2">
    <source>
        <dbReference type="Proteomes" id="UP001501427"/>
    </source>
</evidence>
<dbReference type="Proteomes" id="UP001501427">
    <property type="component" value="Unassembled WGS sequence"/>
</dbReference>
<gene>
    <name evidence="1" type="ORF">GCM10009546_59390</name>
</gene>
<comment type="caution">
    <text evidence="1">The sequence shown here is derived from an EMBL/GenBank/DDBJ whole genome shotgun (WGS) entry which is preliminary data.</text>
</comment>
<reference evidence="2" key="1">
    <citation type="journal article" date="2019" name="Int. J. Syst. Evol. Microbiol.">
        <title>The Global Catalogue of Microorganisms (GCM) 10K type strain sequencing project: providing services to taxonomists for standard genome sequencing and annotation.</title>
        <authorList>
            <consortium name="The Broad Institute Genomics Platform"/>
            <consortium name="The Broad Institute Genome Sequencing Center for Infectious Disease"/>
            <person name="Wu L."/>
            <person name="Ma J."/>
        </authorList>
    </citation>
    <scope>NUCLEOTIDE SEQUENCE [LARGE SCALE GENOMIC DNA]</scope>
    <source>
        <strain evidence="2">JCM 10667</strain>
    </source>
</reference>
<protein>
    <submittedName>
        <fullName evidence="1">Uncharacterized protein</fullName>
    </submittedName>
</protein>
<accession>A0ABP3QE38</accession>
<keyword evidence="2" id="KW-1185">Reference proteome</keyword>
<sequence length="193" mass="22004">MRGYAPCPETPEEESVTIAITQVEQIGRDPRELIPTWAYELLVKDFRKKHHSSHDYTERVVSQNLVFLKAAGQIRRQSRRDPRAYVRIVPTRPVDEAWHEALQRTEVYLPMSLAFADSVIHHRPVMDDDIRSGAALARTIPYLKATGMYVDPEFWDDEAGSSCCPPECNDQGGRERLGNWGDLVPSGPLTIRF</sequence>
<name>A0ABP3QE38_9ACTN</name>
<organism evidence="1 2">
    <name type="scientific">Actinomadura livida</name>
    <dbReference type="NCBI Taxonomy" id="79909"/>
    <lineage>
        <taxon>Bacteria</taxon>
        <taxon>Bacillati</taxon>
        <taxon>Actinomycetota</taxon>
        <taxon>Actinomycetes</taxon>
        <taxon>Streptosporangiales</taxon>
        <taxon>Thermomonosporaceae</taxon>
        <taxon>Actinomadura</taxon>
    </lineage>
</organism>